<reference evidence="1 2" key="1">
    <citation type="submission" date="2006-03" db="EMBL/GenBank/DDBJ databases">
        <authorList>
            <person name="Bartlett D.H."/>
            <person name="Valle G."/>
            <person name="Lauro F.M."/>
            <person name="Vezzi A."/>
            <person name="Simonato F."/>
            <person name="Eloe E."/>
            <person name="Vitulo N."/>
            <person name="Stratton T.K."/>
            <person name="D'angelo M."/>
            <person name="Ferriera S."/>
            <person name="Johnson J."/>
            <person name="Kravitz S."/>
            <person name="Beeson K."/>
            <person name="Sutton G."/>
            <person name="Rogers Y."/>
            <person name="Friedman R."/>
            <person name="Frazier M."/>
            <person name="Venter J.C."/>
        </authorList>
    </citation>
    <scope>NUCLEOTIDE SEQUENCE [LARGE SCALE GENOMIC DNA]</scope>
    <source>
        <strain evidence="1 2">3TCK</strain>
    </source>
</reference>
<evidence type="ECO:0000313" key="1">
    <source>
        <dbReference type="EMBL" id="EAS40496.1"/>
    </source>
</evidence>
<organism evidence="1 2">
    <name type="scientific">Photobacterium profundum 3TCK</name>
    <dbReference type="NCBI Taxonomy" id="314280"/>
    <lineage>
        <taxon>Bacteria</taxon>
        <taxon>Pseudomonadati</taxon>
        <taxon>Pseudomonadota</taxon>
        <taxon>Gammaproteobacteria</taxon>
        <taxon>Vibrionales</taxon>
        <taxon>Vibrionaceae</taxon>
        <taxon>Photobacterium</taxon>
    </lineage>
</organism>
<dbReference type="EMBL" id="AAPH01000057">
    <property type="protein sequence ID" value="EAS40496.1"/>
    <property type="molecule type" value="Genomic_DNA"/>
</dbReference>
<dbReference type="Proteomes" id="UP000003789">
    <property type="component" value="Unassembled WGS sequence"/>
</dbReference>
<dbReference type="HOGENOM" id="CLU_2424371_0_0_6"/>
<evidence type="ECO:0000313" key="2">
    <source>
        <dbReference type="Proteomes" id="UP000003789"/>
    </source>
</evidence>
<protein>
    <submittedName>
        <fullName evidence="1">Uncharacterized protein</fullName>
    </submittedName>
</protein>
<proteinExistence type="predicted"/>
<name>Q1YW15_9GAMM</name>
<dbReference type="RefSeq" id="WP_006231415.1">
    <property type="nucleotide sequence ID" value="NZ_CH724135.1"/>
</dbReference>
<gene>
    <name evidence="1" type="ORF">P3TCK_17537</name>
</gene>
<sequence>MDNISELRMKVSQTYLSELKNDHESNPDVYQFLRDVIEPEVYRLGRQKLIPSDVLLRLINSEYKQYIEKPLNSHFSTFLKETLEINREPYL</sequence>
<comment type="caution">
    <text evidence="1">The sequence shown here is derived from an EMBL/GenBank/DDBJ whole genome shotgun (WGS) entry which is preliminary data.</text>
</comment>
<dbReference type="AlphaFoldDB" id="Q1YW15"/>
<accession>Q1YW15</accession>